<organism evidence="2 3">
    <name type="scientific">Durusdinium trenchii</name>
    <dbReference type="NCBI Taxonomy" id="1381693"/>
    <lineage>
        <taxon>Eukaryota</taxon>
        <taxon>Sar</taxon>
        <taxon>Alveolata</taxon>
        <taxon>Dinophyceae</taxon>
        <taxon>Suessiales</taxon>
        <taxon>Symbiodiniaceae</taxon>
        <taxon>Durusdinium</taxon>
    </lineage>
</organism>
<reference evidence="2 3" key="1">
    <citation type="submission" date="2024-02" db="EMBL/GenBank/DDBJ databases">
        <authorList>
            <person name="Chen Y."/>
            <person name="Shah S."/>
            <person name="Dougan E. K."/>
            <person name="Thang M."/>
            <person name="Chan C."/>
        </authorList>
    </citation>
    <scope>NUCLEOTIDE SEQUENCE [LARGE SCALE GENOMIC DNA]</scope>
</reference>
<name>A0ABP0P8Z0_9DINO</name>
<accession>A0ABP0P8Z0</accession>
<evidence type="ECO:0000313" key="2">
    <source>
        <dbReference type="EMBL" id="CAK9072156.1"/>
    </source>
</evidence>
<feature type="signal peptide" evidence="1">
    <location>
        <begin position="1"/>
        <end position="19"/>
    </location>
</feature>
<dbReference type="Proteomes" id="UP001642464">
    <property type="component" value="Unassembled WGS sequence"/>
</dbReference>
<feature type="chain" id="PRO_5047164062" evidence="1">
    <location>
        <begin position="20"/>
        <end position="262"/>
    </location>
</feature>
<evidence type="ECO:0000256" key="1">
    <source>
        <dbReference type="SAM" id="SignalP"/>
    </source>
</evidence>
<gene>
    <name evidence="2" type="ORF">SCF082_LOCUS35545</name>
</gene>
<keyword evidence="3" id="KW-1185">Reference proteome</keyword>
<sequence length="262" mass="29343">MYNRHNVLVLSLLPTLPGAYDDIRMIEAYAYWGGDGDLTEQVMHEACGETVERELESEDGPRYVNQTTIGKDLFIRRVGNFFYTHEFGEHVFQEIILHHAKAAISDEDSVRRVITVKGKTGAVVAMFAAAGEGSDHVAAGLQQRIDKECLNQVRFVATDAPSRRLFCTLKEILPNLETLLLDPIHLAMRYVVSSSARKRTAGSATLRRCLAKFLSGSALLQNESFNWRMQSGSQRIGNGLWSGRAWLDLVQDTCMASHKRKV</sequence>
<keyword evidence="1" id="KW-0732">Signal</keyword>
<protein>
    <submittedName>
        <fullName evidence="2">Uncharacterized protein</fullName>
    </submittedName>
</protein>
<dbReference type="EMBL" id="CAXAMM010034002">
    <property type="protein sequence ID" value="CAK9072156.1"/>
    <property type="molecule type" value="Genomic_DNA"/>
</dbReference>
<comment type="caution">
    <text evidence="2">The sequence shown here is derived from an EMBL/GenBank/DDBJ whole genome shotgun (WGS) entry which is preliminary data.</text>
</comment>
<evidence type="ECO:0000313" key="3">
    <source>
        <dbReference type="Proteomes" id="UP001642464"/>
    </source>
</evidence>
<proteinExistence type="predicted"/>